<sequence>MQILRIKAINQCLKAALKKIKRNPKCSLNLRISEKKCQEQNFSFDQTAQLLQQLRVSLLTGNPFNYTNKGKSLK</sequence>
<organism evidence="1 2">
    <name type="scientific">Trichinella murrelli</name>
    <dbReference type="NCBI Taxonomy" id="144512"/>
    <lineage>
        <taxon>Eukaryota</taxon>
        <taxon>Metazoa</taxon>
        <taxon>Ecdysozoa</taxon>
        <taxon>Nematoda</taxon>
        <taxon>Enoplea</taxon>
        <taxon>Dorylaimia</taxon>
        <taxon>Trichinellida</taxon>
        <taxon>Trichinellidae</taxon>
        <taxon>Trichinella</taxon>
    </lineage>
</organism>
<protein>
    <submittedName>
        <fullName evidence="1">Uncharacterized protein</fullName>
    </submittedName>
</protein>
<dbReference type="EMBL" id="JYDJ01000366">
    <property type="protein sequence ID" value="KRX36412.1"/>
    <property type="molecule type" value="Genomic_DNA"/>
</dbReference>
<name>A0A0V0TBL9_9BILA</name>
<proteinExistence type="predicted"/>
<keyword evidence="2" id="KW-1185">Reference proteome</keyword>
<evidence type="ECO:0000313" key="2">
    <source>
        <dbReference type="Proteomes" id="UP000055048"/>
    </source>
</evidence>
<reference evidence="1 2" key="1">
    <citation type="submission" date="2015-01" db="EMBL/GenBank/DDBJ databases">
        <title>Evolution of Trichinella species and genotypes.</title>
        <authorList>
            <person name="Korhonen P.K."/>
            <person name="Edoardo P."/>
            <person name="Giuseppe L.R."/>
            <person name="Gasser R.B."/>
        </authorList>
    </citation>
    <scope>NUCLEOTIDE SEQUENCE [LARGE SCALE GENOMIC DNA]</scope>
    <source>
        <strain evidence="1">ISS417</strain>
    </source>
</reference>
<accession>A0A0V0TBL9</accession>
<evidence type="ECO:0000313" key="1">
    <source>
        <dbReference type="EMBL" id="KRX36412.1"/>
    </source>
</evidence>
<gene>
    <name evidence="1" type="ORF">T05_11830</name>
</gene>
<dbReference type="Proteomes" id="UP000055048">
    <property type="component" value="Unassembled WGS sequence"/>
</dbReference>
<comment type="caution">
    <text evidence="1">The sequence shown here is derived from an EMBL/GenBank/DDBJ whole genome shotgun (WGS) entry which is preliminary data.</text>
</comment>
<dbReference type="AlphaFoldDB" id="A0A0V0TBL9"/>